<proteinExistence type="predicted"/>
<protein>
    <submittedName>
        <fullName evidence="1">Uncharacterized protein</fullName>
    </submittedName>
</protein>
<dbReference type="AlphaFoldDB" id="A0A699QKK3"/>
<dbReference type="EMBL" id="BKCJ011037547">
    <property type="protein sequence ID" value="GFC72370.1"/>
    <property type="molecule type" value="Genomic_DNA"/>
</dbReference>
<feature type="non-terminal residue" evidence="1">
    <location>
        <position position="1"/>
    </location>
</feature>
<reference evidence="1" key="1">
    <citation type="journal article" date="2019" name="Sci. Rep.">
        <title>Draft genome of Tanacetum cinerariifolium, the natural source of mosquito coil.</title>
        <authorList>
            <person name="Yamashiro T."/>
            <person name="Shiraishi A."/>
            <person name="Satake H."/>
            <person name="Nakayama K."/>
        </authorList>
    </citation>
    <scope>NUCLEOTIDE SEQUENCE</scope>
</reference>
<evidence type="ECO:0000313" key="1">
    <source>
        <dbReference type="EMBL" id="GFC72370.1"/>
    </source>
</evidence>
<organism evidence="1">
    <name type="scientific">Tanacetum cinerariifolium</name>
    <name type="common">Dalmatian daisy</name>
    <name type="synonym">Chrysanthemum cinerariifolium</name>
    <dbReference type="NCBI Taxonomy" id="118510"/>
    <lineage>
        <taxon>Eukaryota</taxon>
        <taxon>Viridiplantae</taxon>
        <taxon>Streptophyta</taxon>
        <taxon>Embryophyta</taxon>
        <taxon>Tracheophyta</taxon>
        <taxon>Spermatophyta</taxon>
        <taxon>Magnoliopsida</taxon>
        <taxon>eudicotyledons</taxon>
        <taxon>Gunneridae</taxon>
        <taxon>Pentapetalae</taxon>
        <taxon>asterids</taxon>
        <taxon>campanulids</taxon>
        <taxon>Asterales</taxon>
        <taxon>Asteraceae</taxon>
        <taxon>Asteroideae</taxon>
        <taxon>Anthemideae</taxon>
        <taxon>Anthemidinae</taxon>
        <taxon>Tanacetum</taxon>
    </lineage>
</organism>
<comment type="caution">
    <text evidence="1">The sequence shown here is derived from an EMBL/GenBank/DDBJ whole genome shotgun (WGS) entry which is preliminary data.</text>
</comment>
<name>A0A699QKK3_TANCI</name>
<accession>A0A699QKK3</accession>
<gene>
    <name evidence="1" type="ORF">Tci_844340</name>
</gene>
<sequence length="132" mass="14725">TDHDGKSNGVIASKEFGMIAGCDTEDAIEEGVSKIYNLITGADTEEASTAGHIGEFALIGVTSEVHNCPFGCDNKYNELHKQYNELNEQNGKYFIQVQAYKNSLKPFEKQKRVLQRNQLTLEDKIRALSIEL</sequence>